<name>A0ABY3YJB1_9FLAO</name>
<feature type="compositionally biased region" description="Basic and acidic residues" evidence="1">
    <location>
        <begin position="58"/>
        <end position="86"/>
    </location>
</feature>
<dbReference type="RefSeq" id="WP_242936204.1">
    <property type="nucleotide sequence ID" value="NZ_CP094326.1"/>
</dbReference>
<accession>A0ABY3YJB1</accession>
<dbReference type="EMBL" id="CP094326">
    <property type="protein sequence ID" value="UNY97793.1"/>
    <property type="molecule type" value="Genomic_DNA"/>
</dbReference>
<evidence type="ECO:0000313" key="3">
    <source>
        <dbReference type="EMBL" id="UNY97793.1"/>
    </source>
</evidence>
<gene>
    <name evidence="3" type="ORF">MQE36_11930</name>
</gene>
<sequence length="94" mass="11036">MEFLIVILTILLIYFGLKIMGRILVPLLLKYVSKKMERKFKEGFGQYQQQSHNTQRSQPKEGETVIDKNPVRTKKDPSRSSKKVGEYIDFEEID</sequence>
<feature type="region of interest" description="Disordered" evidence="1">
    <location>
        <begin position="43"/>
        <end position="94"/>
    </location>
</feature>
<dbReference type="InterPro" id="IPR032272">
    <property type="entry name" value="DUF4834"/>
</dbReference>
<keyword evidence="4" id="KW-1185">Reference proteome</keyword>
<evidence type="ECO:0000313" key="4">
    <source>
        <dbReference type="Proteomes" id="UP000829476"/>
    </source>
</evidence>
<keyword evidence="2" id="KW-1133">Transmembrane helix</keyword>
<evidence type="ECO:0000256" key="2">
    <source>
        <dbReference type="SAM" id="Phobius"/>
    </source>
</evidence>
<feature type="compositionally biased region" description="Polar residues" evidence="1">
    <location>
        <begin position="46"/>
        <end position="57"/>
    </location>
</feature>
<feature type="transmembrane region" description="Helical" evidence="2">
    <location>
        <begin position="6"/>
        <end position="29"/>
    </location>
</feature>
<keyword evidence="2" id="KW-0812">Transmembrane</keyword>
<dbReference type="Pfam" id="PF16118">
    <property type="entry name" value="DUF4834"/>
    <property type="match status" value="1"/>
</dbReference>
<protein>
    <submittedName>
        <fullName evidence="3">DUF4834 family protein</fullName>
    </submittedName>
</protein>
<evidence type="ECO:0000256" key="1">
    <source>
        <dbReference type="SAM" id="MobiDB-lite"/>
    </source>
</evidence>
<proteinExistence type="predicted"/>
<organism evidence="3 4">
    <name type="scientific">Zhouia spongiae</name>
    <dbReference type="NCBI Taxonomy" id="2202721"/>
    <lineage>
        <taxon>Bacteria</taxon>
        <taxon>Pseudomonadati</taxon>
        <taxon>Bacteroidota</taxon>
        <taxon>Flavobacteriia</taxon>
        <taxon>Flavobacteriales</taxon>
        <taxon>Flavobacteriaceae</taxon>
        <taxon>Zhouia</taxon>
    </lineage>
</organism>
<keyword evidence="2" id="KW-0472">Membrane</keyword>
<reference evidence="3 4" key="1">
    <citation type="journal article" date="2018" name="Int. J. Syst. Evol. Microbiol.">
        <title>Zhouia spongiae sp. nov., isolated from a marine sponge.</title>
        <authorList>
            <person name="Zhuang L."/>
            <person name="Lin B."/>
            <person name="Qin F."/>
            <person name="Luo L."/>
        </authorList>
    </citation>
    <scope>NUCLEOTIDE SEQUENCE [LARGE SCALE GENOMIC DNA]</scope>
    <source>
        <strain evidence="3 4">HN-Y44</strain>
    </source>
</reference>
<dbReference type="Proteomes" id="UP000829476">
    <property type="component" value="Chromosome"/>
</dbReference>